<dbReference type="EMBL" id="MU863883">
    <property type="protein sequence ID" value="KAK4204347.1"/>
    <property type="molecule type" value="Genomic_DNA"/>
</dbReference>
<keyword evidence="1" id="KW-0732">Signal</keyword>
<comment type="caution">
    <text evidence="2">The sequence shown here is derived from an EMBL/GenBank/DDBJ whole genome shotgun (WGS) entry which is preliminary data.</text>
</comment>
<dbReference type="AlphaFoldDB" id="A0AAN6XTP3"/>
<gene>
    <name evidence="2" type="ORF">QBC40DRAFT_293095</name>
</gene>
<protein>
    <recommendedName>
        <fullName evidence="4">Ubiquitin 3 binding protein But2 C-terminal domain-containing protein</fullName>
    </recommendedName>
</protein>
<evidence type="ECO:0000256" key="1">
    <source>
        <dbReference type="SAM" id="SignalP"/>
    </source>
</evidence>
<name>A0AAN6XTP3_9PEZI</name>
<feature type="signal peptide" evidence="1">
    <location>
        <begin position="1"/>
        <end position="19"/>
    </location>
</feature>
<dbReference type="Proteomes" id="UP001303160">
    <property type="component" value="Unassembled WGS sequence"/>
</dbReference>
<accession>A0AAN6XTP3</accession>
<feature type="chain" id="PRO_5042851459" description="Ubiquitin 3 binding protein But2 C-terminal domain-containing protein" evidence="1">
    <location>
        <begin position="20"/>
        <end position="164"/>
    </location>
</feature>
<evidence type="ECO:0000313" key="3">
    <source>
        <dbReference type="Proteomes" id="UP001303160"/>
    </source>
</evidence>
<reference evidence="2" key="1">
    <citation type="journal article" date="2023" name="Mol. Phylogenet. Evol.">
        <title>Genome-scale phylogeny and comparative genomics of the fungal order Sordariales.</title>
        <authorList>
            <person name="Hensen N."/>
            <person name="Bonometti L."/>
            <person name="Westerberg I."/>
            <person name="Brannstrom I.O."/>
            <person name="Guillou S."/>
            <person name="Cros-Aarteil S."/>
            <person name="Calhoun S."/>
            <person name="Haridas S."/>
            <person name="Kuo A."/>
            <person name="Mondo S."/>
            <person name="Pangilinan J."/>
            <person name="Riley R."/>
            <person name="LaButti K."/>
            <person name="Andreopoulos B."/>
            <person name="Lipzen A."/>
            <person name="Chen C."/>
            <person name="Yan M."/>
            <person name="Daum C."/>
            <person name="Ng V."/>
            <person name="Clum A."/>
            <person name="Steindorff A."/>
            <person name="Ohm R.A."/>
            <person name="Martin F."/>
            <person name="Silar P."/>
            <person name="Natvig D.O."/>
            <person name="Lalanne C."/>
            <person name="Gautier V."/>
            <person name="Ament-Velasquez S.L."/>
            <person name="Kruys A."/>
            <person name="Hutchinson M.I."/>
            <person name="Powell A.J."/>
            <person name="Barry K."/>
            <person name="Miller A.N."/>
            <person name="Grigoriev I.V."/>
            <person name="Debuchy R."/>
            <person name="Gladieux P."/>
            <person name="Hiltunen Thoren M."/>
            <person name="Johannesson H."/>
        </authorList>
    </citation>
    <scope>NUCLEOTIDE SEQUENCE</scope>
    <source>
        <strain evidence="2">CBS 315.58</strain>
    </source>
</reference>
<evidence type="ECO:0000313" key="2">
    <source>
        <dbReference type="EMBL" id="KAK4204347.1"/>
    </source>
</evidence>
<proteinExistence type="predicted"/>
<evidence type="ECO:0008006" key="4">
    <source>
        <dbReference type="Google" id="ProtNLM"/>
    </source>
</evidence>
<reference evidence="2" key="2">
    <citation type="submission" date="2023-05" db="EMBL/GenBank/DDBJ databases">
        <authorList>
            <consortium name="Lawrence Berkeley National Laboratory"/>
            <person name="Steindorff A."/>
            <person name="Hensen N."/>
            <person name="Bonometti L."/>
            <person name="Westerberg I."/>
            <person name="Brannstrom I.O."/>
            <person name="Guillou S."/>
            <person name="Cros-Aarteil S."/>
            <person name="Calhoun S."/>
            <person name="Haridas S."/>
            <person name="Kuo A."/>
            <person name="Mondo S."/>
            <person name="Pangilinan J."/>
            <person name="Riley R."/>
            <person name="Labutti K."/>
            <person name="Andreopoulos B."/>
            <person name="Lipzen A."/>
            <person name="Chen C."/>
            <person name="Yanf M."/>
            <person name="Daum C."/>
            <person name="Ng V."/>
            <person name="Clum A."/>
            <person name="Ohm R."/>
            <person name="Martin F."/>
            <person name="Silar P."/>
            <person name="Natvig D."/>
            <person name="Lalanne C."/>
            <person name="Gautier V."/>
            <person name="Ament-Velasquez S.L."/>
            <person name="Kruys A."/>
            <person name="Hutchinson M.I."/>
            <person name="Powell A.J."/>
            <person name="Barry K."/>
            <person name="Miller A.N."/>
            <person name="Grigoriev I.V."/>
            <person name="Debuchy R."/>
            <person name="Gladieux P."/>
            <person name="Thoren M.H."/>
            <person name="Johannesson H."/>
        </authorList>
    </citation>
    <scope>NUCLEOTIDE SEQUENCE</scope>
    <source>
        <strain evidence="2">CBS 315.58</strain>
    </source>
</reference>
<sequence length="164" mass="17691">MQFSTFFFTLSAFAGLTLAAPTSDTTCQRVLSFERGFRVINSNLLYVSHNQTLTFTLPANAPGPCTLIADFPAHFSIDDDSVANGGAPSPINVFDVDDPARGSLVGTFSFPSELPDREIKKATKLTINSFACREKMTFVLTAVNSGAVMFIPKDNAGLFVEYGC</sequence>
<keyword evidence="3" id="KW-1185">Reference proteome</keyword>
<organism evidence="2 3">
    <name type="scientific">Triangularia verruculosa</name>
    <dbReference type="NCBI Taxonomy" id="2587418"/>
    <lineage>
        <taxon>Eukaryota</taxon>
        <taxon>Fungi</taxon>
        <taxon>Dikarya</taxon>
        <taxon>Ascomycota</taxon>
        <taxon>Pezizomycotina</taxon>
        <taxon>Sordariomycetes</taxon>
        <taxon>Sordariomycetidae</taxon>
        <taxon>Sordariales</taxon>
        <taxon>Podosporaceae</taxon>
        <taxon>Triangularia</taxon>
    </lineage>
</organism>